<gene>
    <name evidence="1" type="ORF">ACFS1K_13670</name>
</gene>
<sequence>MKFYIKTPKHLKQAYSKELGHYRYYLSKKQYSDAWYHLERSHIIGQSYPIKHTCSHWLMLKFGLMQKDNKEVFGLIIRLVDGGWKSFINHVPLGNTGGANVPPLKAMPIPIDIKNLFK</sequence>
<evidence type="ECO:0000313" key="2">
    <source>
        <dbReference type="Proteomes" id="UP001597532"/>
    </source>
</evidence>
<accession>A0ABW5VGR9</accession>
<dbReference type="Proteomes" id="UP001597532">
    <property type="component" value="Unassembled WGS sequence"/>
</dbReference>
<dbReference type="EMBL" id="JBHUOK010000030">
    <property type="protein sequence ID" value="MFD2790817.1"/>
    <property type="molecule type" value="Genomic_DNA"/>
</dbReference>
<proteinExistence type="predicted"/>
<organism evidence="1 2">
    <name type="scientific">Arenibacter antarcticus</name>
    <dbReference type="NCBI Taxonomy" id="2040469"/>
    <lineage>
        <taxon>Bacteria</taxon>
        <taxon>Pseudomonadati</taxon>
        <taxon>Bacteroidota</taxon>
        <taxon>Flavobacteriia</taxon>
        <taxon>Flavobacteriales</taxon>
        <taxon>Flavobacteriaceae</taxon>
        <taxon>Arenibacter</taxon>
    </lineage>
</organism>
<dbReference type="RefSeq" id="WP_251806489.1">
    <property type="nucleotide sequence ID" value="NZ_CP166679.1"/>
</dbReference>
<protein>
    <submittedName>
        <fullName evidence="1">DUF3703 domain-containing protein</fullName>
    </submittedName>
</protein>
<reference evidence="2" key="1">
    <citation type="journal article" date="2019" name="Int. J. Syst. Evol. Microbiol.">
        <title>The Global Catalogue of Microorganisms (GCM) 10K type strain sequencing project: providing services to taxonomists for standard genome sequencing and annotation.</title>
        <authorList>
            <consortium name="The Broad Institute Genomics Platform"/>
            <consortium name="The Broad Institute Genome Sequencing Center for Infectious Disease"/>
            <person name="Wu L."/>
            <person name="Ma J."/>
        </authorList>
    </citation>
    <scope>NUCLEOTIDE SEQUENCE [LARGE SCALE GENOMIC DNA]</scope>
    <source>
        <strain evidence="2">KCTC 52924</strain>
    </source>
</reference>
<comment type="caution">
    <text evidence="1">The sequence shown here is derived from an EMBL/GenBank/DDBJ whole genome shotgun (WGS) entry which is preliminary data.</text>
</comment>
<keyword evidence="2" id="KW-1185">Reference proteome</keyword>
<name>A0ABW5VGR9_9FLAO</name>
<dbReference type="InterPro" id="IPR022172">
    <property type="entry name" value="DUF3703"/>
</dbReference>
<dbReference type="Pfam" id="PF12487">
    <property type="entry name" value="DUF3703"/>
    <property type="match status" value="1"/>
</dbReference>
<evidence type="ECO:0000313" key="1">
    <source>
        <dbReference type="EMBL" id="MFD2790817.1"/>
    </source>
</evidence>